<dbReference type="Proteomes" id="UP000030826">
    <property type="component" value="Unassembled WGS sequence"/>
</dbReference>
<feature type="region of interest" description="Disordered" evidence="1">
    <location>
        <begin position="526"/>
        <end position="555"/>
    </location>
</feature>
<proteinExistence type="predicted"/>
<dbReference type="EMBL" id="JRFJ01000001">
    <property type="protein sequence ID" value="KHJ56295.1"/>
    <property type="molecule type" value="Genomic_DNA"/>
</dbReference>
<gene>
    <name evidence="2" type="ORF">LA66_06965</name>
</gene>
<evidence type="ECO:0000256" key="1">
    <source>
        <dbReference type="SAM" id="MobiDB-lite"/>
    </source>
</evidence>
<evidence type="ECO:0000313" key="3">
    <source>
        <dbReference type="Proteomes" id="UP000030826"/>
    </source>
</evidence>
<dbReference type="GO" id="GO:0019068">
    <property type="term" value="P:virion assembly"/>
    <property type="evidence" value="ECO:0007669"/>
    <property type="project" value="InterPro"/>
</dbReference>
<dbReference type="Pfam" id="PF05136">
    <property type="entry name" value="Phage_portal_2"/>
    <property type="match status" value="1"/>
</dbReference>
<dbReference type="RefSeq" id="WP_039189903.1">
    <property type="nucleotide sequence ID" value="NZ_JRFJ01000001.1"/>
</dbReference>
<dbReference type="InterPro" id="IPR006429">
    <property type="entry name" value="Phage_lambda_portal"/>
</dbReference>
<accession>A0A0B1QBU7</accession>
<organism evidence="2 3">
    <name type="scientific">Aureimonas altamirensis</name>
    <dbReference type="NCBI Taxonomy" id="370622"/>
    <lineage>
        <taxon>Bacteria</taxon>
        <taxon>Pseudomonadati</taxon>
        <taxon>Pseudomonadota</taxon>
        <taxon>Alphaproteobacteria</taxon>
        <taxon>Hyphomicrobiales</taxon>
        <taxon>Aurantimonadaceae</taxon>
        <taxon>Aureimonas</taxon>
    </lineage>
</organism>
<sequence length="555" mass="60643">MVETKPRVRVPAGRALQAAIPGPRPTMRYLRDDKSGTLALRRAVSRDARADVWEAGDRAYALAVDFMHNSGWIAGAADQIIVDTIGTELKLNARPDFTGLGYSDKERADWVQTVERAWKRWAWTPSECDLAGKATVAEMADGVMRHYLAGGEGFGVLSYLDQRTRARYGVETGTKVSLVAPHRLPRRTLLFEGLDQGILHDVNGRVIAYRFRRQSDGLDLDEDIAARDGQGLQQVIHVMDRGDNPDSPRGISPMAPILKVIAQSDQLADATLATALLQTIFAATIQSPEPSVEAFQAIQTLATDNVEMPATWVGTEDDWDSYVGSIAGDLIDVWGQRIGALKEGGINLSDTARIGHMGPGEELKFHTAQTPGGNYLPFSQNLQREMARRLGIMFESLSMDFSGASYSSVRMGVSTIWPIAVRRRERIAAPFCQGVYEAWLDEQIAMGRIPFKGGYRAFAANRLKVTWAEWQGPAKPSADDYKSALAAKVRMETGVSSLADECAEMGRDADELMITRSNELKRLTELGLPSPFERMSGGGGPQGAAAEGNREPAAS</sequence>
<name>A0A0B1QBU7_9HYPH</name>
<reference evidence="2 3" key="1">
    <citation type="submission" date="2014-09" db="EMBL/GenBank/DDBJ databases">
        <title>Isolation and characterization of Aurantimonas altamirensis ON-56566 from clinical sample following a dog bite.</title>
        <authorList>
            <person name="Eshaghi A."/>
            <person name="Li A."/>
            <person name="Shahinas D."/>
            <person name="Bahn P."/>
            <person name="Kus J.V."/>
            <person name="Patel S.N."/>
        </authorList>
    </citation>
    <scope>NUCLEOTIDE SEQUENCE [LARGE SCALE GENOMIC DNA]</scope>
    <source>
        <strain evidence="2 3">ON-56566</strain>
    </source>
</reference>
<dbReference type="AlphaFoldDB" id="A0A0B1QBU7"/>
<dbReference type="OrthoDB" id="9770450at2"/>
<dbReference type="STRING" id="370622.LA66_06965"/>
<protein>
    <submittedName>
        <fullName evidence="2">Phage portal protein</fullName>
    </submittedName>
</protein>
<dbReference type="GO" id="GO:0005198">
    <property type="term" value="F:structural molecule activity"/>
    <property type="evidence" value="ECO:0007669"/>
    <property type="project" value="InterPro"/>
</dbReference>
<evidence type="ECO:0000313" key="2">
    <source>
        <dbReference type="EMBL" id="KHJ56295.1"/>
    </source>
</evidence>
<comment type="caution">
    <text evidence="2">The sequence shown here is derived from an EMBL/GenBank/DDBJ whole genome shotgun (WGS) entry which is preliminary data.</text>
</comment>